<reference evidence="17 18" key="1">
    <citation type="journal article" date="2013" name="BMC Genomics">
        <title>Reconstruction of the lipid metabolism for the microalga Monoraphidium neglectum from its genome sequence reveals characteristics suitable for biofuel production.</title>
        <authorList>
            <person name="Bogen C."/>
            <person name="Al-Dilaimi A."/>
            <person name="Albersmeier A."/>
            <person name="Wichmann J."/>
            <person name="Grundmann M."/>
            <person name="Rupp O."/>
            <person name="Lauersen K.J."/>
            <person name="Blifernez-Klassen O."/>
            <person name="Kalinowski J."/>
            <person name="Goesmann A."/>
            <person name="Mussgnug J.H."/>
            <person name="Kruse O."/>
        </authorList>
    </citation>
    <scope>NUCLEOTIDE SEQUENCE [LARGE SCALE GENOMIC DNA]</scope>
    <source>
        <strain evidence="17 18">SAG 48.87</strain>
    </source>
</reference>
<sequence>MEEIAEAAATGSGPSAEPSQQRIKRYRRNEDENDEDKSAGLFAAAAVDEDVDDGFEEYVPVKKRRAMEEAKLRQLRGGTARTDVLSGDDEGGDGSRPLSAAAQRARESLLVSTARARAAAPEKTEEEKVIAEEQDIMRNLMQKQALKAVQELAQGVTYTKSMQTGWKAPLGARRMSHRRQQQIRDTFHIAVDGHNVPPPLTSFKDMKLPPPILHHLETKGIKKPTPIQIQAMPAALSGRDIIGIAFTGSGKTLVFSVPMLMIALQEEMRLPLVQGEGPVGLIICPSRELASQTHEIIVNYTTVLAQGGFPELRTMLCIGGIDMRQQTDILKRGVHMVVATPGRLKDFLHKKRMNLDICRYLCLDEADRMVDLGFEEEMRDILSFFKYQRQTLMFSATMPQKIKSFAESALVDPIEVNVGRAGATNLDIIQEVEYVKEEDKLEYLLDCLQKTAPPVLIFAENKKDVDAIHEFLLLQGVDVVAVHGDKDQEERLAAISGFKGGQKDVLVATDVASKGLDFPGVQHVINYDMPDEIENYVHRIGRTGRSGKTGVATTFVNTRQCEESILLDLKHLLREAKQRVPQFLLALDDPMEEMEKLAAAAGNVKGCAYCGGLGHRIGDCPKLRGEAKEQSKTKKDYFGSNGFGGEM</sequence>
<dbReference type="RefSeq" id="XP_013905757.1">
    <property type="nucleotide sequence ID" value="XM_014050303.1"/>
</dbReference>
<dbReference type="PROSITE" id="PS51192">
    <property type="entry name" value="HELICASE_ATP_BIND_1"/>
    <property type="match status" value="1"/>
</dbReference>
<keyword evidence="8" id="KW-0067">ATP-binding</keyword>
<proteinExistence type="inferred from homology"/>
<evidence type="ECO:0000256" key="11">
    <source>
        <dbReference type="ARBA" id="ARBA00047984"/>
    </source>
</evidence>
<evidence type="ECO:0000256" key="9">
    <source>
        <dbReference type="ARBA" id="ARBA00022884"/>
    </source>
</evidence>
<dbReference type="GO" id="GO:0003723">
    <property type="term" value="F:RNA binding"/>
    <property type="evidence" value="ECO:0007669"/>
    <property type="project" value="UniProtKB-KW"/>
</dbReference>
<evidence type="ECO:0000256" key="13">
    <source>
        <dbReference type="SAM" id="MobiDB-lite"/>
    </source>
</evidence>
<keyword evidence="7" id="KW-0862">Zinc</keyword>
<dbReference type="CDD" id="cd17951">
    <property type="entry name" value="DEADc_DDX41"/>
    <property type="match status" value="1"/>
</dbReference>
<keyword evidence="4" id="KW-0863">Zinc-finger</keyword>
<dbReference type="GO" id="GO:0000398">
    <property type="term" value="P:mRNA splicing, via spliceosome"/>
    <property type="evidence" value="ECO:0007669"/>
    <property type="project" value="InterPro"/>
</dbReference>
<dbReference type="InterPro" id="IPR014001">
    <property type="entry name" value="Helicase_ATP-bd"/>
</dbReference>
<evidence type="ECO:0000256" key="10">
    <source>
        <dbReference type="ARBA" id="ARBA00023594"/>
    </source>
</evidence>
<keyword evidence="5 17" id="KW-0378">Hydrolase</keyword>
<dbReference type="Pfam" id="PF00270">
    <property type="entry name" value="DEAD"/>
    <property type="match status" value="1"/>
</dbReference>
<dbReference type="PANTHER" id="PTHR47958">
    <property type="entry name" value="ATP-DEPENDENT RNA HELICASE DBP3"/>
    <property type="match status" value="1"/>
</dbReference>
<dbReference type="PROSITE" id="PS51195">
    <property type="entry name" value="Q_MOTIF"/>
    <property type="match status" value="1"/>
</dbReference>
<feature type="domain" description="Helicase ATP-binding" evidence="14">
    <location>
        <begin position="232"/>
        <end position="416"/>
    </location>
</feature>
<protein>
    <recommendedName>
        <fullName evidence="1">RNA helicase</fullName>
        <ecNumber evidence="1">3.6.4.13</ecNumber>
    </recommendedName>
</protein>
<dbReference type="GeneID" id="25729549"/>
<dbReference type="OrthoDB" id="196131at2759"/>
<feature type="short sequence motif" description="Q motif" evidence="12">
    <location>
        <begin position="201"/>
        <end position="229"/>
    </location>
</feature>
<dbReference type="FunFam" id="3.40.50.300:FF:000449">
    <property type="entry name" value="Probable ATP-dependent RNA helicase DDX41"/>
    <property type="match status" value="1"/>
</dbReference>
<feature type="domain" description="Helicase C-terminal" evidence="15">
    <location>
        <begin position="427"/>
        <end position="588"/>
    </location>
</feature>
<evidence type="ECO:0000259" key="15">
    <source>
        <dbReference type="PROSITE" id="PS51194"/>
    </source>
</evidence>
<name>A0A0D2K968_9CHLO</name>
<dbReference type="GO" id="GO:0003724">
    <property type="term" value="F:RNA helicase activity"/>
    <property type="evidence" value="ECO:0007669"/>
    <property type="project" value="UniProtKB-EC"/>
</dbReference>
<dbReference type="GO" id="GO:0005634">
    <property type="term" value="C:nucleus"/>
    <property type="evidence" value="ECO:0007669"/>
    <property type="project" value="UniProtKB-ARBA"/>
</dbReference>
<dbReference type="GO" id="GO:0016887">
    <property type="term" value="F:ATP hydrolysis activity"/>
    <property type="evidence" value="ECO:0007669"/>
    <property type="project" value="RHEA"/>
</dbReference>
<evidence type="ECO:0000259" key="16">
    <source>
        <dbReference type="PROSITE" id="PS51195"/>
    </source>
</evidence>
<dbReference type="GO" id="GO:0008270">
    <property type="term" value="F:zinc ion binding"/>
    <property type="evidence" value="ECO:0007669"/>
    <property type="project" value="UniProtKB-KW"/>
</dbReference>
<keyword evidence="18" id="KW-1185">Reference proteome</keyword>
<dbReference type="EC" id="3.6.4.13" evidence="1"/>
<dbReference type="SMART" id="SM00487">
    <property type="entry name" value="DEXDc"/>
    <property type="match status" value="1"/>
</dbReference>
<comment type="catalytic activity">
    <reaction evidence="11">
        <text>ATP + H2O = ADP + phosphate + H(+)</text>
        <dbReference type="Rhea" id="RHEA:13065"/>
        <dbReference type="ChEBI" id="CHEBI:15377"/>
        <dbReference type="ChEBI" id="CHEBI:15378"/>
        <dbReference type="ChEBI" id="CHEBI:30616"/>
        <dbReference type="ChEBI" id="CHEBI:43474"/>
        <dbReference type="ChEBI" id="CHEBI:456216"/>
        <dbReference type="EC" id="3.6.4.13"/>
    </reaction>
</comment>
<dbReference type="SMART" id="SM00490">
    <property type="entry name" value="HELICc"/>
    <property type="match status" value="1"/>
</dbReference>
<gene>
    <name evidence="17" type="ORF">MNEG_1221</name>
</gene>
<dbReference type="PROSITE" id="PS51194">
    <property type="entry name" value="HELICASE_CTER"/>
    <property type="match status" value="1"/>
</dbReference>
<feature type="region of interest" description="Disordered" evidence="13">
    <location>
        <begin position="66"/>
        <end position="106"/>
    </location>
</feature>
<comment type="similarity">
    <text evidence="10">Belongs to the DEAD box helicase family. DDX41 subfamily.</text>
</comment>
<evidence type="ECO:0000256" key="7">
    <source>
        <dbReference type="ARBA" id="ARBA00022833"/>
    </source>
</evidence>
<keyword evidence="2" id="KW-0479">Metal-binding</keyword>
<dbReference type="Proteomes" id="UP000054498">
    <property type="component" value="Unassembled WGS sequence"/>
</dbReference>
<dbReference type="InterPro" id="IPR027417">
    <property type="entry name" value="P-loop_NTPase"/>
</dbReference>
<dbReference type="STRING" id="145388.A0A0D2K968"/>
<evidence type="ECO:0000313" key="18">
    <source>
        <dbReference type="Proteomes" id="UP000054498"/>
    </source>
</evidence>
<dbReference type="GO" id="GO:0005737">
    <property type="term" value="C:cytoplasm"/>
    <property type="evidence" value="ECO:0007669"/>
    <property type="project" value="UniProtKB-ARBA"/>
</dbReference>
<evidence type="ECO:0000256" key="1">
    <source>
        <dbReference type="ARBA" id="ARBA00012552"/>
    </source>
</evidence>
<evidence type="ECO:0000256" key="6">
    <source>
        <dbReference type="ARBA" id="ARBA00022806"/>
    </source>
</evidence>
<dbReference type="Gene3D" id="3.40.50.300">
    <property type="entry name" value="P-loop containing nucleotide triphosphate hydrolases"/>
    <property type="match status" value="2"/>
</dbReference>
<dbReference type="SUPFAM" id="SSF52540">
    <property type="entry name" value="P-loop containing nucleoside triphosphate hydrolases"/>
    <property type="match status" value="1"/>
</dbReference>
<dbReference type="CDD" id="cd18787">
    <property type="entry name" value="SF2_C_DEAD"/>
    <property type="match status" value="1"/>
</dbReference>
<accession>A0A0D2K968</accession>
<dbReference type="InterPro" id="IPR011545">
    <property type="entry name" value="DEAD/DEAH_box_helicase_dom"/>
</dbReference>
<feature type="region of interest" description="Disordered" evidence="13">
    <location>
        <begin position="1"/>
        <end position="39"/>
    </location>
</feature>
<organism evidence="17 18">
    <name type="scientific">Monoraphidium neglectum</name>
    <dbReference type="NCBI Taxonomy" id="145388"/>
    <lineage>
        <taxon>Eukaryota</taxon>
        <taxon>Viridiplantae</taxon>
        <taxon>Chlorophyta</taxon>
        <taxon>core chlorophytes</taxon>
        <taxon>Chlorophyceae</taxon>
        <taxon>CS clade</taxon>
        <taxon>Sphaeropleales</taxon>
        <taxon>Selenastraceae</taxon>
        <taxon>Monoraphidium</taxon>
    </lineage>
</organism>
<evidence type="ECO:0000256" key="5">
    <source>
        <dbReference type="ARBA" id="ARBA00022801"/>
    </source>
</evidence>
<dbReference type="EMBL" id="KK100336">
    <property type="protein sequence ID" value="KIZ06738.1"/>
    <property type="molecule type" value="Genomic_DNA"/>
</dbReference>
<dbReference type="InterPro" id="IPR014014">
    <property type="entry name" value="RNA_helicase_DEAD_Q_motif"/>
</dbReference>
<evidence type="ECO:0000256" key="12">
    <source>
        <dbReference type="PROSITE-ProRule" id="PRU00552"/>
    </source>
</evidence>
<evidence type="ECO:0000256" key="2">
    <source>
        <dbReference type="ARBA" id="ARBA00022723"/>
    </source>
</evidence>
<dbReference type="KEGG" id="mng:MNEG_1221"/>
<evidence type="ECO:0000256" key="4">
    <source>
        <dbReference type="ARBA" id="ARBA00022771"/>
    </source>
</evidence>
<feature type="domain" description="DEAD-box RNA helicase Q" evidence="16">
    <location>
        <begin position="201"/>
        <end position="229"/>
    </location>
</feature>
<evidence type="ECO:0000256" key="3">
    <source>
        <dbReference type="ARBA" id="ARBA00022741"/>
    </source>
</evidence>
<dbReference type="GO" id="GO:0005524">
    <property type="term" value="F:ATP binding"/>
    <property type="evidence" value="ECO:0007669"/>
    <property type="project" value="UniProtKB-KW"/>
</dbReference>
<dbReference type="Pfam" id="PF00271">
    <property type="entry name" value="Helicase_C"/>
    <property type="match status" value="1"/>
</dbReference>
<dbReference type="InterPro" id="IPR044113">
    <property type="entry name" value="DEADc_DDX41"/>
</dbReference>
<dbReference type="InterPro" id="IPR001650">
    <property type="entry name" value="Helicase_C-like"/>
</dbReference>
<evidence type="ECO:0000259" key="14">
    <source>
        <dbReference type="PROSITE" id="PS51192"/>
    </source>
</evidence>
<keyword evidence="3" id="KW-0547">Nucleotide-binding</keyword>
<evidence type="ECO:0000256" key="8">
    <source>
        <dbReference type="ARBA" id="ARBA00022840"/>
    </source>
</evidence>
<keyword evidence="6 17" id="KW-0347">Helicase</keyword>
<keyword evidence="9" id="KW-0694">RNA-binding</keyword>
<dbReference type="AlphaFoldDB" id="A0A0D2K968"/>
<evidence type="ECO:0000313" key="17">
    <source>
        <dbReference type="EMBL" id="KIZ06738.1"/>
    </source>
</evidence>
<dbReference type="FunFam" id="3.40.50.300:FF:000657">
    <property type="entry name" value="Probable ATP-dependent RNA helicase DDX41"/>
    <property type="match status" value="1"/>
</dbReference>